<sequence>MQTIINVVSIVDDLQPHYTRTPKPCIWLPRIWCLKNNIRPNQVLFLRIYDQCQSSDQNCSKIFASVKLYSKYSVLFRDNPSFPDKLDFQLPNVSPNSDISHEKHELDKSDSQAVISKLLACNLGICSLFDRLDNLEFSIRLNLIEVMSGRWFTKDLSTCIL</sequence>
<organism evidence="1 2">
    <name type="scientific">Gigaspora rosea</name>
    <dbReference type="NCBI Taxonomy" id="44941"/>
    <lineage>
        <taxon>Eukaryota</taxon>
        <taxon>Fungi</taxon>
        <taxon>Fungi incertae sedis</taxon>
        <taxon>Mucoromycota</taxon>
        <taxon>Glomeromycotina</taxon>
        <taxon>Glomeromycetes</taxon>
        <taxon>Diversisporales</taxon>
        <taxon>Gigasporaceae</taxon>
        <taxon>Gigaspora</taxon>
    </lineage>
</organism>
<reference evidence="1 2" key="1">
    <citation type="submission" date="2018-06" db="EMBL/GenBank/DDBJ databases">
        <title>Comparative genomics reveals the genomic features of Rhizophagus irregularis, R. cerebriforme, R. diaphanum and Gigaspora rosea, and their symbiotic lifestyle signature.</title>
        <authorList>
            <person name="Morin E."/>
            <person name="San Clemente H."/>
            <person name="Chen E.C.H."/>
            <person name="De La Providencia I."/>
            <person name="Hainaut M."/>
            <person name="Kuo A."/>
            <person name="Kohler A."/>
            <person name="Murat C."/>
            <person name="Tang N."/>
            <person name="Roy S."/>
            <person name="Loubradou J."/>
            <person name="Henrissat B."/>
            <person name="Grigoriev I.V."/>
            <person name="Corradi N."/>
            <person name="Roux C."/>
            <person name="Martin F.M."/>
        </authorList>
    </citation>
    <scope>NUCLEOTIDE SEQUENCE [LARGE SCALE GENOMIC DNA]</scope>
    <source>
        <strain evidence="1 2">DAOM 194757</strain>
    </source>
</reference>
<keyword evidence="2" id="KW-1185">Reference proteome</keyword>
<accession>A0A397V0K6</accession>
<comment type="caution">
    <text evidence="1">The sequence shown here is derived from an EMBL/GenBank/DDBJ whole genome shotgun (WGS) entry which is preliminary data.</text>
</comment>
<evidence type="ECO:0000313" key="1">
    <source>
        <dbReference type="EMBL" id="RIB16054.1"/>
    </source>
</evidence>
<dbReference type="EMBL" id="QKWP01000705">
    <property type="protein sequence ID" value="RIB16054.1"/>
    <property type="molecule type" value="Genomic_DNA"/>
</dbReference>
<gene>
    <name evidence="1" type="ORF">C2G38_1541021</name>
</gene>
<protein>
    <submittedName>
        <fullName evidence="1">Uncharacterized protein</fullName>
    </submittedName>
</protein>
<evidence type="ECO:0000313" key="2">
    <source>
        <dbReference type="Proteomes" id="UP000266673"/>
    </source>
</evidence>
<dbReference type="AlphaFoldDB" id="A0A397V0K6"/>
<dbReference type="STRING" id="44941.A0A397V0K6"/>
<dbReference type="OrthoDB" id="27435at2759"/>
<name>A0A397V0K6_9GLOM</name>
<proteinExistence type="predicted"/>
<dbReference type="Proteomes" id="UP000266673">
    <property type="component" value="Unassembled WGS sequence"/>
</dbReference>